<reference evidence="2 3" key="1">
    <citation type="submission" date="2020-08" db="EMBL/GenBank/DDBJ databases">
        <title>Genome public.</title>
        <authorList>
            <person name="Liu C."/>
            <person name="Sun Q."/>
        </authorList>
    </citation>
    <scope>NUCLEOTIDE SEQUENCE [LARGE SCALE GENOMIC DNA]</scope>
    <source>
        <strain evidence="2 3">NSJ-37</strain>
    </source>
</reference>
<keyword evidence="2" id="KW-0966">Cell projection</keyword>
<gene>
    <name evidence="2" type="ORF">H8704_10230</name>
</gene>
<dbReference type="Gene3D" id="3.30.160.170">
    <property type="entry name" value="FlaG-like"/>
    <property type="match status" value="1"/>
</dbReference>
<dbReference type="Pfam" id="PF03646">
    <property type="entry name" value="FlaG"/>
    <property type="match status" value="1"/>
</dbReference>
<keyword evidence="2" id="KW-0969">Cilium</keyword>
<dbReference type="PANTHER" id="PTHR37166:SF1">
    <property type="entry name" value="PROTEIN FLAG"/>
    <property type="match status" value="1"/>
</dbReference>
<comment type="caution">
    <text evidence="2">The sequence shown here is derived from an EMBL/GenBank/DDBJ whole genome shotgun (WGS) entry which is preliminary data.</text>
</comment>
<name>A0ABR7N2Z5_9FIRM</name>
<accession>A0ABR7N2Z5</accession>
<protein>
    <submittedName>
        <fullName evidence="2">Flagellar protein FlaG</fullName>
    </submittedName>
</protein>
<proteinExistence type="predicted"/>
<organism evidence="2 3">
    <name type="scientific">Jutongia huaianensis</name>
    <dbReference type="NCBI Taxonomy" id="2763668"/>
    <lineage>
        <taxon>Bacteria</taxon>
        <taxon>Bacillati</taxon>
        <taxon>Bacillota</taxon>
        <taxon>Clostridia</taxon>
        <taxon>Lachnospirales</taxon>
        <taxon>Lachnospiraceae</taxon>
        <taxon>Jutongia</taxon>
    </lineage>
</organism>
<feature type="compositionally biased region" description="Polar residues" evidence="1">
    <location>
        <begin position="22"/>
        <end position="34"/>
    </location>
</feature>
<feature type="compositionally biased region" description="Low complexity" evidence="1">
    <location>
        <begin position="52"/>
        <end position="67"/>
    </location>
</feature>
<dbReference type="RefSeq" id="WP_249298213.1">
    <property type="nucleotide sequence ID" value="NZ_JACRSX010000014.1"/>
</dbReference>
<keyword evidence="2" id="KW-0282">Flagellum</keyword>
<dbReference type="SUPFAM" id="SSF160214">
    <property type="entry name" value="FlaG-like"/>
    <property type="match status" value="1"/>
</dbReference>
<evidence type="ECO:0000313" key="2">
    <source>
        <dbReference type="EMBL" id="MBC8562997.1"/>
    </source>
</evidence>
<evidence type="ECO:0000313" key="3">
    <source>
        <dbReference type="Proteomes" id="UP000606193"/>
    </source>
</evidence>
<dbReference type="PANTHER" id="PTHR37166">
    <property type="entry name" value="PROTEIN FLAG"/>
    <property type="match status" value="1"/>
</dbReference>
<keyword evidence="3" id="KW-1185">Reference proteome</keyword>
<dbReference type="Proteomes" id="UP000606193">
    <property type="component" value="Unassembled WGS sequence"/>
</dbReference>
<evidence type="ECO:0000256" key="1">
    <source>
        <dbReference type="SAM" id="MobiDB-lite"/>
    </source>
</evidence>
<dbReference type="EMBL" id="JACRSX010000014">
    <property type="protein sequence ID" value="MBC8562997.1"/>
    <property type="molecule type" value="Genomic_DNA"/>
</dbReference>
<feature type="region of interest" description="Disordered" evidence="1">
    <location>
        <begin position="1"/>
        <end position="72"/>
    </location>
</feature>
<dbReference type="InterPro" id="IPR035924">
    <property type="entry name" value="FlaG-like_sf"/>
</dbReference>
<sequence>MKIEAIAGVTSNTEGDFDTAKQVDTTGKNSSYSPISAPIVTKVQNGDSGSMADQNQNNGADGQNPGAKDPTKKTIDAMMSEANQKLSKTRCEYSYDEPTRRVSIKVYDKDTDKLIREVPPEKSLEALQKIWELAGIIVDEKR</sequence>
<dbReference type="InterPro" id="IPR005186">
    <property type="entry name" value="FlaG"/>
</dbReference>